<name>A0ABU2T3N4_9ACTN</name>
<feature type="transmembrane region" description="Helical" evidence="6">
    <location>
        <begin position="111"/>
        <end position="132"/>
    </location>
</feature>
<organism evidence="7 8">
    <name type="scientific">Streptomyces mooreae</name>
    <dbReference type="NCBI Taxonomy" id="3075523"/>
    <lineage>
        <taxon>Bacteria</taxon>
        <taxon>Bacillati</taxon>
        <taxon>Actinomycetota</taxon>
        <taxon>Actinomycetes</taxon>
        <taxon>Kitasatosporales</taxon>
        <taxon>Streptomycetaceae</taxon>
        <taxon>Streptomyces</taxon>
    </lineage>
</organism>
<sequence>MTNFIGYIAVAGLIVVSPGADTLVVIRNALHGGARAAVQTAAGVCTGLVAWAVASVAGLSAVLAASPALFTAIKIAGAAYLVFLGIRAIASARRPLGDVDTPTQLNWRQGAVTSLGNPKVGVFYTSFLPQFIPAGNGSLPVSLTLAGIHIALSFLCLCGYALLVLRLGNIFKRDGWRRALETVGGGALCAIGTWLVVSAVA</sequence>
<dbReference type="PANTHER" id="PTHR30086">
    <property type="entry name" value="ARGININE EXPORTER PROTEIN ARGO"/>
    <property type="match status" value="1"/>
</dbReference>
<gene>
    <name evidence="7" type="ORF">RM550_08830</name>
</gene>
<dbReference type="PANTHER" id="PTHR30086:SF20">
    <property type="entry name" value="ARGININE EXPORTER PROTEIN ARGO-RELATED"/>
    <property type="match status" value="1"/>
</dbReference>
<reference evidence="7" key="1">
    <citation type="submission" date="2024-05" db="EMBL/GenBank/DDBJ databases">
        <title>30 novel species of actinomycetes from the DSMZ collection.</title>
        <authorList>
            <person name="Nouioui I."/>
        </authorList>
    </citation>
    <scope>NUCLEOTIDE SEQUENCE</scope>
    <source>
        <strain evidence="7">DSM 41527</strain>
    </source>
</reference>
<proteinExistence type="predicted"/>
<comment type="caution">
    <text evidence="7">The sequence shown here is derived from an EMBL/GenBank/DDBJ whole genome shotgun (WGS) entry which is preliminary data.</text>
</comment>
<evidence type="ECO:0000313" key="7">
    <source>
        <dbReference type="EMBL" id="MDT0455844.1"/>
    </source>
</evidence>
<keyword evidence="4 6" id="KW-1133">Transmembrane helix</keyword>
<dbReference type="Pfam" id="PF01810">
    <property type="entry name" value="LysE"/>
    <property type="match status" value="1"/>
</dbReference>
<evidence type="ECO:0000256" key="6">
    <source>
        <dbReference type="SAM" id="Phobius"/>
    </source>
</evidence>
<dbReference type="EMBL" id="JAVRFE010000008">
    <property type="protein sequence ID" value="MDT0455844.1"/>
    <property type="molecule type" value="Genomic_DNA"/>
</dbReference>
<dbReference type="Proteomes" id="UP001180551">
    <property type="component" value="Unassembled WGS sequence"/>
</dbReference>
<comment type="subcellular location">
    <subcellularLocation>
        <location evidence="1">Cell membrane</location>
        <topology evidence="1">Multi-pass membrane protein</topology>
    </subcellularLocation>
</comment>
<evidence type="ECO:0000256" key="1">
    <source>
        <dbReference type="ARBA" id="ARBA00004651"/>
    </source>
</evidence>
<feature type="transmembrane region" description="Helical" evidence="6">
    <location>
        <begin position="6"/>
        <end position="26"/>
    </location>
</feature>
<dbReference type="InterPro" id="IPR001123">
    <property type="entry name" value="LeuE-type"/>
</dbReference>
<accession>A0ABU2T3N4</accession>
<feature type="transmembrane region" description="Helical" evidence="6">
    <location>
        <begin position="69"/>
        <end position="90"/>
    </location>
</feature>
<evidence type="ECO:0000256" key="5">
    <source>
        <dbReference type="ARBA" id="ARBA00023136"/>
    </source>
</evidence>
<evidence type="ECO:0000313" key="8">
    <source>
        <dbReference type="Proteomes" id="UP001180551"/>
    </source>
</evidence>
<keyword evidence="3 6" id="KW-0812">Transmembrane</keyword>
<keyword evidence="5 6" id="KW-0472">Membrane</keyword>
<feature type="transmembrane region" description="Helical" evidence="6">
    <location>
        <begin position="179"/>
        <end position="200"/>
    </location>
</feature>
<dbReference type="RefSeq" id="WP_311623141.1">
    <property type="nucleotide sequence ID" value="NZ_JAVRFE010000008.1"/>
</dbReference>
<evidence type="ECO:0000256" key="4">
    <source>
        <dbReference type="ARBA" id="ARBA00022989"/>
    </source>
</evidence>
<protein>
    <submittedName>
        <fullName evidence="7">LysE family translocator</fullName>
    </submittedName>
</protein>
<evidence type="ECO:0000256" key="2">
    <source>
        <dbReference type="ARBA" id="ARBA00022475"/>
    </source>
</evidence>
<feature type="transmembrane region" description="Helical" evidence="6">
    <location>
        <begin position="144"/>
        <end position="167"/>
    </location>
</feature>
<keyword evidence="2" id="KW-1003">Cell membrane</keyword>
<feature type="transmembrane region" description="Helical" evidence="6">
    <location>
        <begin position="38"/>
        <end position="63"/>
    </location>
</feature>
<evidence type="ECO:0000256" key="3">
    <source>
        <dbReference type="ARBA" id="ARBA00022692"/>
    </source>
</evidence>
<dbReference type="PIRSF" id="PIRSF006324">
    <property type="entry name" value="LeuE"/>
    <property type="match status" value="1"/>
</dbReference>
<keyword evidence="8" id="KW-1185">Reference proteome</keyword>